<dbReference type="Gene3D" id="1.10.1040.10">
    <property type="entry name" value="N-(1-d-carboxylethyl)-l-norvaline Dehydrogenase, domain 2"/>
    <property type="match status" value="1"/>
</dbReference>
<dbReference type="RefSeq" id="WP_092981598.1">
    <property type="nucleotide sequence ID" value="NZ_FOYQ01000001.1"/>
</dbReference>
<evidence type="ECO:0000256" key="8">
    <source>
        <dbReference type="PIRSR" id="PIRSR000114-2"/>
    </source>
</evidence>
<name>A0A1I6G5W9_9FLAO</name>
<dbReference type="OrthoDB" id="9812273at2"/>
<dbReference type="AlphaFoldDB" id="A0A1I6G5W9"/>
<dbReference type="GO" id="GO:0008654">
    <property type="term" value="P:phospholipid biosynthetic process"/>
    <property type="evidence" value="ECO:0007669"/>
    <property type="project" value="UniProtKB-KW"/>
</dbReference>
<organism evidence="14 15">
    <name type="scientific">Robiginitalea myxolifaciens</name>
    <dbReference type="NCBI Taxonomy" id="400055"/>
    <lineage>
        <taxon>Bacteria</taxon>
        <taxon>Pseudomonadati</taxon>
        <taxon>Bacteroidota</taxon>
        <taxon>Flavobacteriia</taxon>
        <taxon>Flavobacteriales</taxon>
        <taxon>Flavobacteriaceae</taxon>
        <taxon>Robiginitalea</taxon>
    </lineage>
</organism>
<dbReference type="Pfam" id="PF01210">
    <property type="entry name" value="NAD_Gly3P_dh_N"/>
    <property type="match status" value="1"/>
</dbReference>
<dbReference type="GO" id="GO:0141153">
    <property type="term" value="F:glycerol-3-phosphate dehydrogenase (NADP+) activity"/>
    <property type="evidence" value="ECO:0007669"/>
    <property type="project" value="RHEA"/>
</dbReference>
<keyword evidence="3 10" id="KW-0560">Oxidoreductase</keyword>
<evidence type="ECO:0000259" key="13">
    <source>
        <dbReference type="Pfam" id="PF07479"/>
    </source>
</evidence>
<dbReference type="SUPFAM" id="SSF51735">
    <property type="entry name" value="NAD(P)-binding Rossmann-fold domains"/>
    <property type="match status" value="1"/>
</dbReference>
<evidence type="ECO:0000313" key="14">
    <source>
        <dbReference type="EMBL" id="SFR37596.1"/>
    </source>
</evidence>
<dbReference type="Proteomes" id="UP000199534">
    <property type="component" value="Unassembled WGS sequence"/>
</dbReference>
<dbReference type="PRINTS" id="PR00077">
    <property type="entry name" value="GPDHDRGNASE"/>
</dbReference>
<dbReference type="InterPro" id="IPR011128">
    <property type="entry name" value="G3P_DH_NAD-dep_N"/>
</dbReference>
<dbReference type="STRING" id="400055.SAMN04490243_1291"/>
<dbReference type="GO" id="GO:0005829">
    <property type="term" value="C:cytosol"/>
    <property type="evidence" value="ECO:0007669"/>
    <property type="project" value="TreeGrafter"/>
</dbReference>
<feature type="binding site" evidence="8">
    <location>
        <begin position="273"/>
        <end position="274"/>
    </location>
    <ligand>
        <name>substrate</name>
    </ligand>
</feature>
<keyword evidence="15" id="KW-1185">Reference proteome</keyword>
<evidence type="ECO:0000256" key="10">
    <source>
        <dbReference type="RuleBase" id="RU000437"/>
    </source>
</evidence>
<keyword evidence="5" id="KW-0594">Phospholipid biosynthesis</keyword>
<evidence type="ECO:0000259" key="12">
    <source>
        <dbReference type="Pfam" id="PF01210"/>
    </source>
</evidence>
<protein>
    <recommendedName>
        <fullName evidence="11">Glycerol-3-phosphate dehydrogenase</fullName>
        <ecNumber evidence="11">1.1.1.94</ecNumber>
    </recommendedName>
</protein>
<dbReference type="SUPFAM" id="SSF48179">
    <property type="entry name" value="6-phosphogluconate dehydrogenase C-terminal domain-like"/>
    <property type="match status" value="1"/>
</dbReference>
<comment type="similarity">
    <text evidence="1 10">Belongs to the NAD-dependent glycerol-3-phosphate dehydrogenase family.</text>
</comment>
<accession>A0A1I6G5W9</accession>
<dbReference type="EMBL" id="FOYQ01000001">
    <property type="protein sequence ID" value="SFR37596.1"/>
    <property type="molecule type" value="Genomic_DNA"/>
</dbReference>
<comment type="catalytic activity">
    <reaction evidence="11">
        <text>sn-glycerol 3-phosphate + NADP(+) = dihydroxyacetone phosphate + NADPH + H(+)</text>
        <dbReference type="Rhea" id="RHEA:11096"/>
        <dbReference type="ChEBI" id="CHEBI:15378"/>
        <dbReference type="ChEBI" id="CHEBI:57597"/>
        <dbReference type="ChEBI" id="CHEBI:57642"/>
        <dbReference type="ChEBI" id="CHEBI:57783"/>
        <dbReference type="ChEBI" id="CHEBI:58349"/>
        <dbReference type="EC" id="1.1.1.94"/>
    </reaction>
</comment>
<dbReference type="GO" id="GO:0005975">
    <property type="term" value="P:carbohydrate metabolic process"/>
    <property type="evidence" value="ECO:0007669"/>
    <property type="project" value="InterPro"/>
</dbReference>
<dbReference type="Pfam" id="PF07479">
    <property type="entry name" value="NAD_Gly3P_dh_C"/>
    <property type="match status" value="1"/>
</dbReference>
<keyword evidence="6" id="KW-1208">Phospholipid metabolism</keyword>
<feature type="domain" description="Glycerol-3-phosphate dehydrogenase NAD-dependent C-terminal" evidence="13">
    <location>
        <begin position="198"/>
        <end position="338"/>
    </location>
</feature>
<reference evidence="14 15" key="1">
    <citation type="submission" date="2016-10" db="EMBL/GenBank/DDBJ databases">
        <authorList>
            <person name="de Groot N.N."/>
        </authorList>
    </citation>
    <scope>NUCLEOTIDE SEQUENCE [LARGE SCALE GENOMIC DNA]</scope>
    <source>
        <strain evidence="14 15">DSM 21019</strain>
    </source>
</reference>
<evidence type="ECO:0000256" key="4">
    <source>
        <dbReference type="ARBA" id="ARBA00023098"/>
    </source>
</evidence>
<evidence type="ECO:0000256" key="1">
    <source>
        <dbReference type="ARBA" id="ARBA00011009"/>
    </source>
</evidence>
<dbReference type="PIRSF" id="PIRSF000114">
    <property type="entry name" value="Glycerol-3-P_dh"/>
    <property type="match status" value="1"/>
</dbReference>
<dbReference type="InterPro" id="IPR013328">
    <property type="entry name" value="6PGD_dom2"/>
</dbReference>
<evidence type="ECO:0000256" key="7">
    <source>
        <dbReference type="PIRSR" id="PIRSR000114-1"/>
    </source>
</evidence>
<evidence type="ECO:0000256" key="3">
    <source>
        <dbReference type="ARBA" id="ARBA00023002"/>
    </source>
</evidence>
<evidence type="ECO:0000256" key="9">
    <source>
        <dbReference type="PIRSR" id="PIRSR000114-3"/>
    </source>
</evidence>
<evidence type="ECO:0000256" key="2">
    <source>
        <dbReference type="ARBA" id="ARBA00022516"/>
    </source>
</evidence>
<sequence length="348" mass="38938">MKKNKKDSKEQSKKKEVNYPNIAVLGGGSWATALVKILSENLDSLHWYMRSESAADHIRRYGNNPNYISAAELDPGKLQLTNDINSAVAACDWLILAIPSAFLVQELEKLQIPLKDKVLFSAVKGIVPESGQIVGEHLHEHFDIPYENIGVIAGPCHAEEVALERLSYLTLACADTDKAEIMSDCLQCDYINTAVSKDIIGTEYAAMLKNIYALAAGIAHGLGYGDNYQAVLMSNAIREMKRYVKRRYNIDRNINHSAYLGDLLVTGYSTFSRNRMFGNMIGKGYTVKSAMMEMNMVAEGYYATRSAYEIKKSFTKKVKTPIIDAVYGILYEKKNPRKEFAQLSEKMV</sequence>
<dbReference type="EC" id="1.1.1.94" evidence="11"/>
<proteinExistence type="inferred from homology"/>
<evidence type="ECO:0000313" key="15">
    <source>
        <dbReference type="Proteomes" id="UP000199534"/>
    </source>
</evidence>
<evidence type="ECO:0000256" key="6">
    <source>
        <dbReference type="ARBA" id="ARBA00023264"/>
    </source>
</evidence>
<dbReference type="InterPro" id="IPR008927">
    <property type="entry name" value="6-PGluconate_DH-like_C_sf"/>
</dbReference>
<dbReference type="InterPro" id="IPR006109">
    <property type="entry name" value="G3P_DH_NAD-dep_C"/>
</dbReference>
<keyword evidence="4" id="KW-0443">Lipid metabolism</keyword>
<dbReference type="Gene3D" id="3.40.50.720">
    <property type="entry name" value="NAD(P)-binding Rossmann-like Domain"/>
    <property type="match status" value="1"/>
</dbReference>
<dbReference type="InterPro" id="IPR006168">
    <property type="entry name" value="G3P_DH_NAD-dep"/>
</dbReference>
<dbReference type="InterPro" id="IPR036291">
    <property type="entry name" value="NAD(P)-bd_dom_sf"/>
</dbReference>
<feature type="binding site" evidence="9">
    <location>
        <position position="273"/>
    </location>
    <ligand>
        <name>NAD(+)</name>
        <dbReference type="ChEBI" id="CHEBI:57540"/>
    </ligand>
</feature>
<dbReference type="GO" id="GO:0046168">
    <property type="term" value="P:glycerol-3-phosphate catabolic process"/>
    <property type="evidence" value="ECO:0007669"/>
    <property type="project" value="InterPro"/>
</dbReference>
<dbReference type="PANTHER" id="PTHR11728">
    <property type="entry name" value="GLYCEROL-3-PHOSPHATE DEHYDROGENASE"/>
    <property type="match status" value="1"/>
</dbReference>
<dbReference type="GO" id="GO:0051287">
    <property type="term" value="F:NAD binding"/>
    <property type="evidence" value="ECO:0007669"/>
    <property type="project" value="InterPro"/>
</dbReference>
<feature type="active site" description="Proton acceptor" evidence="7">
    <location>
        <position position="209"/>
    </location>
</feature>
<feature type="domain" description="Glycerol-3-phosphate dehydrogenase NAD-dependent N-terminal" evidence="12">
    <location>
        <begin position="21"/>
        <end position="177"/>
    </location>
</feature>
<feature type="binding site" evidence="8">
    <location>
        <position position="124"/>
    </location>
    <ligand>
        <name>substrate</name>
    </ligand>
</feature>
<feature type="binding site" evidence="9">
    <location>
        <position position="102"/>
    </location>
    <ligand>
        <name>NAD(+)</name>
        <dbReference type="ChEBI" id="CHEBI:57540"/>
    </ligand>
</feature>
<dbReference type="PANTHER" id="PTHR11728:SF1">
    <property type="entry name" value="GLYCEROL-3-PHOSPHATE DEHYDROGENASE [NAD(+)] 2, CHLOROPLASTIC"/>
    <property type="match status" value="1"/>
</dbReference>
<keyword evidence="9 10" id="KW-0520">NAD</keyword>
<gene>
    <name evidence="14" type="ORF">SAMN04490243_1291</name>
</gene>
<keyword evidence="2" id="KW-0444">Lipid biosynthesis</keyword>
<evidence type="ECO:0000256" key="11">
    <source>
        <dbReference type="RuleBase" id="RU000439"/>
    </source>
</evidence>
<feature type="binding site" evidence="9">
    <location>
        <position position="158"/>
    </location>
    <ligand>
        <name>NAD(+)</name>
        <dbReference type="ChEBI" id="CHEBI:57540"/>
    </ligand>
</feature>
<evidence type="ECO:0000256" key="5">
    <source>
        <dbReference type="ARBA" id="ARBA00023209"/>
    </source>
</evidence>